<name>A0A2I2L248_9ACTN</name>
<protein>
    <submittedName>
        <fullName evidence="1">Uncharacterized protein</fullName>
    </submittedName>
</protein>
<evidence type="ECO:0000313" key="2">
    <source>
        <dbReference type="Proteomes" id="UP000234331"/>
    </source>
</evidence>
<organism evidence="1 2">
    <name type="scientific">Frankia canadensis</name>
    <dbReference type="NCBI Taxonomy" id="1836972"/>
    <lineage>
        <taxon>Bacteria</taxon>
        <taxon>Bacillati</taxon>
        <taxon>Actinomycetota</taxon>
        <taxon>Actinomycetes</taxon>
        <taxon>Frankiales</taxon>
        <taxon>Frankiaceae</taxon>
        <taxon>Frankia</taxon>
    </lineage>
</organism>
<sequence length="22" mass="2467">MSYHLATDRIVKAEQYAKAGIT</sequence>
<dbReference type="AlphaFoldDB" id="A0A2I2L248"/>
<keyword evidence="2" id="KW-1185">Reference proteome</keyword>
<reference evidence="1 2" key="1">
    <citation type="submission" date="2017-06" db="EMBL/GenBank/DDBJ databases">
        <authorList>
            <person name="Kim H.J."/>
            <person name="Triplett B.A."/>
        </authorList>
    </citation>
    <scope>NUCLEOTIDE SEQUENCE [LARGE SCALE GENOMIC DNA]</scope>
    <source>
        <strain evidence="1">FRACA_ARgP5</strain>
    </source>
</reference>
<dbReference type="EMBL" id="FZMO01000558">
    <property type="protein sequence ID" value="SNQ52000.1"/>
    <property type="molecule type" value="Genomic_DNA"/>
</dbReference>
<accession>A0A2I2L248</accession>
<evidence type="ECO:0000313" key="1">
    <source>
        <dbReference type="EMBL" id="SNQ52000.1"/>
    </source>
</evidence>
<proteinExistence type="predicted"/>
<dbReference type="Proteomes" id="UP000234331">
    <property type="component" value="Unassembled WGS sequence"/>
</dbReference>
<gene>
    <name evidence="1" type="ORF">FRACA_90003</name>
</gene>